<feature type="non-terminal residue" evidence="4">
    <location>
        <position position="1"/>
    </location>
</feature>
<evidence type="ECO:0000313" key="5">
    <source>
        <dbReference type="Proteomes" id="UP001215280"/>
    </source>
</evidence>
<accession>A0AAD7N538</accession>
<gene>
    <name evidence="4" type="ORF">DFH07DRAFT_685170</name>
</gene>
<dbReference type="PANTHER" id="PTHR36167:SF3">
    <property type="entry name" value="C2H2 FINGER DOMAIN TRANSCRIPTION FACTOR (EUROFUNG)-RELATED"/>
    <property type="match status" value="1"/>
</dbReference>
<dbReference type="GO" id="GO:0008270">
    <property type="term" value="F:zinc ion binding"/>
    <property type="evidence" value="ECO:0007669"/>
    <property type="project" value="UniProtKB-KW"/>
</dbReference>
<dbReference type="AlphaFoldDB" id="A0AAD7N538"/>
<dbReference type="GO" id="GO:0006355">
    <property type="term" value="P:regulation of DNA-templated transcription"/>
    <property type="evidence" value="ECO:0007669"/>
    <property type="project" value="InterPro"/>
</dbReference>
<organism evidence="4 5">
    <name type="scientific">Mycena maculata</name>
    <dbReference type="NCBI Taxonomy" id="230809"/>
    <lineage>
        <taxon>Eukaryota</taxon>
        <taxon>Fungi</taxon>
        <taxon>Dikarya</taxon>
        <taxon>Basidiomycota</taxon>
        <taxon>Agaricomycotina</taxon>
        <taxon>Agaricomycetes</taxon>
        <taxon>Agaricomycetidae</taxon>
        <taxon>Agaricales</taxon>
        <taxon>Marasmiineae</taxon>
        <taxon>Mycenaceae</taxon>
        <taxon>Mycena</taxon>
    </lineage>
</organism>
<dbReference type="InterPro" id="IPR039327">
    <property type="entry name" value="CON7-like"/>
</dbReference>
<protein>
    <recommendedName>
        <fullName evidence="3">C2H2-type domain-containing protein</fullName>
    </recommendedName>
</protein>
<keyword evidence="5" id="KW-1185">Reference proteome</keyword>
<reference evidence="4" key="1">
    <citation type="submission" date="2023-03" db="EMBL/GenBank/DDBJ databases">
        <title>Massive genome expansion in bonnet fungi (Mycena s.s.) driven by repeated elements and novel gene families across ecological guilds.</title>
        <authorList>
            <consortium name="Lawrence Berkeley National Laboratory"/>
            <person name="Harder C.B."/>
            <person name="Miyauchi S."/>
            <person name="Viragh M."/>
            <person name="Kuo A."/>
            <person name="Thoen E."/>
            <person name="Andreopoulos B."/>
            <person name="Lu D."/>
            <person name="Skrede I."/>
            <person name="Drula E."/>
            <person name="Henrissat B."/>
            <person name="Morin E."/>
            <person name="Kohler A."/>
            <person name="Barry K."/>
            <person name="LaButti K."/>
            <person name="Morin E."/>
            <person name="Salamov A."/>
            <person name="Lipzen A."/>
            <person name="Mereny Z."/>
            <person name="Hegedus B."/>
            <person name="Baldrian P."/>
            <person name="Stursova M."/>
            <person name="Weitz H."/>
            <person name="Taylor A."/>
            <person name="Grigoriev I.V."/>
            <person name="Nagy L.G."/>
            <person name="Martin F."/>
            <person name="Kauserud H."/>
        </authorList>
    </citation>
    <scope>NUCLEOTIDE SEQUENCE</scope>
    <source>
        <strain evidence="4">CBHHK188m</strain>
    </source>
</reference>
<dbReference type="EMBL" id="JARJLG010000100">
    <property type="protein sequence ID" value="KAJ7745875.1"/>
    <property type="molecule type" value="Genomic_DNA"/>
</dbReference>
<keyword evidence="1" id="KW-0862">Zinc</keyword>
<feature type="compositionally biased region" description="Low complexity" evidence="2">
    <location>
        <begin position="1"/>
        <end position="26"/>
    </location>
</feature>
<dbReference type="Gene3D" id="3.30.160.60">
    <property type="entry name" value="Classic Zinc Finger"/>
    <property type="match status" value="1"/>
</dbReference>
<evidence type="ECO:0000259" key="3">
    <source>
        <dbReference type="PROSITE" id="PS50157"/>
    </source>
</evidence>
<feature type="region of interest" description="Disordered" evidence="2">
    <location>
        <begin position="1"/>
        <end position="32"/>
    </location>
</feature>
<keyword evidence="1" id="KW-0863">Zinc-finger</keyword>
<comment type="caution">
    <text evidence="4">The sequence shown here is derived from an EMBL/GenBank/DDBJ whole genome shotgun (WGS) entry which is preliminary data.</text>
</comment>
<dbReference type="InterPro" id="IPR036236">
    <property type="entry name" value="Znf_C2H2_sf"/>
</dbReference>
<name>A0AAD7N538_9AGAR</name>
<sequence length="112" mass="12358">DTAGSSPTDKGSSSSATPSLPPLLGSQKSVSAPSDGQNFCFVAFPDIALGKRPRRPYKEIERLYNCSWPECDKAYGTLGHLNAHVRIQGHGAKRRPNEFKELRKRCRKVSKD</sequence>
<evidence type="ECO:0000313" key="4">
    <source>
        <dbReference type="EMBL" id="KAJ7745875.1"/>
    </source>
</evidence>
<proteinExistence type="predicted"/>
<dbReference type="PANTHER" id="PTHR36167">
    <property type="entry name" value="C2H2 FINGER DOMAIN TRANSCRIPTION FACTOR (EUROFUNG)-RELATED"/>
    <property type="match status" value="1"/>
</dbReference>
<keyword evidence="1" id="KW-0479">Metal-binding</keyword>
<dbReference type="Proteomes" id="UP001215280">
    <property type="component" value="Unassembled WGS sequence"/>
</dbReference>
<feature type="non-terminal residue" evidence="4">
    <location>
        <position position="112"/>
    </location>
</feature>
<dbReference type="InterPro" id="IPR013087">
    <property type="entry name" value="Znf_C2H2_type"/>
</dbReference>
<dbReference type="SUPFAM" id="SSF57667">
    <property type="entry name" value="beta-beta-alpha zinc fingers"/>
    <property type="match status" value="1"/>
</dbReference>
<feature type="domain" description="C2H2-type" evidence="3">
    <location>
        <begin position="64"/>
        <end position="95"/>
    </location>
</feature>
<evidence type="ECO:0000256" key="2">
    <source>
        <dbReference type="SAM" id="MobiDB-lite"/>
    </source>
</evidence>
<dbReference type="PROSITE" id="PS50157">
    <property type="entry name" value="ZINC_FINGER_C2H2_2"/>
    <property type="match status" value="1"/>
</dbReference>
<evidence type="ECO:0000256" key="1">
    <source>
        <dbReference type="PROSITE-ProRule" id="PRU00042"/>
    </source>
</evidence>
<dbReference type="PROSITE" id="PS00028">
    <property type="entry name" value="ZINC_FINGER_C2H2_1"/>
    <property type="match status" value="1"/>
</dbReference>